<gene>
    <name evidence="2" type="ORF">EB796_010974</name>
</gene>
<keyword evidence="3" id="KW-1185">Reference proteome</keyword>
<name>A0A7J7JXP9_BUGNE</name>
<accession>A0A7J7JXP9</accession>
<dbReference type="SUPFAM" id="SSF56849">
    <property type="entry name" value="delta-Endotoxin (insectocide), N-terminal domain"/>
    <property type="match status" value="1"/>
</dbReference>
<dbReference type="AlphaFoldDB" id="A0A7J7JXP9"/>
<dbReference type="Gene3D" id="1.20.190.10">
    <property type="entry name" value="Pesticidal crystal protein, N-terminal domain"/>
    <property type="match status" value="1"/>
</dbReference>
<organism evidence="2 3">
    <name type="scientific">Bugula neritina</name>
    <name type="common">Brown bryozoan</name>
    <name type="synonym">Sertularia neritina</name>
    <dbReference type="NCBI Taxonomy" id="10212"/>
    <lineage>
        <taxon>Eukaryota</taxon>
        <taxon>Metazoa</taxon>
        <taxon>Spiralia</taxon>
        <taxon>Lophotrochozoa</taxon>
        <taxon>Bryozoa</taxon>
        <taxon>Gymnolaemata</taxon>
        <taxon>Cheilostomatida</taxon>
        <taxon>Flustrina</taxon>
        <taxon>Buguloidea</taxon>
        <taxon>Bugulidae</taxon>
        <taxon>Bugula</taxon>
    </lineage>
</organism>
<evidence type="ECO:0000313" key="2">
    <source>
        <dbReference type="EMBL" id="KAF6030723.1"/>
    </source>
</evidence>
<feature type="region of interest" description="Disordered" evidence="1">
    <location>
        <begin position="265"/>
        <end position="384"/>
    </location>
</feature>
<protein>
    <submittedName>
        <fullName evidence="2">Uncharacterized protein</fullName>
    </submittedName>
</protein>
<dbReference type="GO" id="GO:0090729">
    <property type="term" value="F:toxin activity"/>
    <property type="evidence" value="ECO:0007669"/>
    <property type="project" value="InterPro"/>
</dbReference>
<comment type="caution">
    <text evidence="2">The sequence shown here is derived from an EMBL/GenBank/DDBJ whole genome shotgun (WGS) entry which is preliminary data.</text>
</comment>
<feature type="compositionally biased region" description="Basic and acidic residues" evidence="1">
    <location>
        <begin position="289"/>
        <end position="306"/>
    </location>
</feature>
<evidence type="ECO:0000313" key="3">
    <source>
        <dbReference type="Proteomes" id="UP000593567"/>
    </source>
</evidence>
<feature type="region of interest" description="Disordered" evidence="1">
    <location>
        <begin position="400"/>
        <end position="424"/>
    </location>
</feature>
<reference evidence="2" key="1">
    <citation type="submission" date="2020-06" db="EMBL/GenBank/DDBJ databases">
        <title>Draft genome of Bugula neritina, a colonial animal packing powerful symbionts and potential medicines.</title>
        <authorList>
            <person name="Rayko M."/>
        </authorList>
    </citation>
    <scope>NUCLEOTIDE SEQUENCE [LARGE SCALE GENOMIC DNA]</scope>
    <source>
        <strain evidence="2">Kwan_BN1</strain>
    </source>
</reference>
<dbReference type="Proteomes" id="UP000593567">
    <property type="component" value="Unassembled WGS sequence"/>
</dbReference>
<evidence type="ECO:0000256" key="1">
    <source>
        <dbReference type="SAM" id="MobiDB-lite"/>
    </source>
</evidence>
<sequence>MNLSFRAGMNSTDEIFMHCFQNYFDNENDHIEAAMGEHIEDEEKAYLNKEIYELVEWLRNTYIPSRSSWTNQQKVYDLLANGLTSYAEPLLAQLFDGPKKHALLGVFIIVCNLYLLMLQELIVVDVNVTSPSQSQFWPRLQEDGEKYSKYVYECYVEISSARRKMVSNIAIEKRQDTPKRDTPGVIFLRVWTDEWFVPPEIFIDYTVSIGPGKYLFGDVQQLNERAHEFRHNYIRNVDDDFRRILNNPLIAWSAWKNCYKSLPKSQWPENSELQSTSPGEANPKPRTGGKVESKTVEDDKQAKSAEGEANIAEGEGQAKSAEGEGQATSAEGEGQAKSAEGEGQAKSAEGEGQAKSAEGEEQAKSAEGEGQATSAEGEGQATNAEEFHQKVSPAELTVAPVDEPENGPAVEPAAGSGTGPLVGPDNGPVVGLAFEPVVGPTLGPDAGSIVKPVVEPTVEPATKPAVGPDGKPTVRLVVGPVVDQAAEPVDGPVKGIPVRPAARSSAGPVVGPVDGSAVGPVVEPVGPFVGPVGPVTEPFVGPGVEFFEEIFGLSPLGDITGNLMWLIIEKTPINVTNSLFTSRVENYFTGESMLITAIMERHIEREDLDLFNRGIHALLDWLQNTYLPFRSRCNNKQEVHNLLACGLANYAQPIVQQLHNASSKHSVMCVFAMVGSIYISMLQELVNGDPEAEKPENSLFWPKLQESAEVYAEHLSICYQELWVKRENWISNPNMESNTFGENSQTFTVSWKDQFCEPFSGMYTPQYNYEDSITIHGSDDGSECDKLSDFLSGVMDSRYQYITKVEFELEFLLNNPLMVVDTWKSCIQKKSSNSETFEQFNFPLNNSYEK</sequence>
<feature type="compositionally biased region" description="Polar residues" evidence="1">
    <location>
        <begin position="265"/>
        <end position="279"/>
    </location>
</feature>
<dbReference type="EMBL" id="VXIV02001679">
    <property type="protein sequence ID" value="KAF6030723.1"/>
    <property type="molecule type" value="Genomic_DNA"/>
</dbReference>
<feature type="compositionally biased region" description="Low complexity" evidence="1">
    <location>
        <begin position="307"/>
        <end position="318"/>
    </location>
</feature>
<feature type="compositionally biased region" description="Basic and acidic residues" evidence="1">
    <location>
        <begin position="357"/>
        <end position="367"/>
    </location>
</feature>
<dbReference type="InterPro" id="IPR036716">
    <property type="entry name" value="Pest_crys_N_sf"/>
</dbReference>
<dbReference type="OrthoDB" id="10031721at2759"/>
<proteinExistence type="predicted"/>